<accession>A0ABY7FU50</accession>
<feature type="chain" id="PRO_5046015541" description="WSC domain-containing protein" evidence="3">
    <location>
        <begin position="24"/>
        <end position="413"/>
    </location>
</feature>
<evidence type="ECO:0000313" key="5">
    <source>
        <dbReference type="Proteomes" id="UP001164746"/>
    </source>
</evidence>
<evidence type="ECO:0000256" key="1">
    <source>
        <dbReference type="SAM" id="MobiDB-lite"/>
    </source>
</evidence>
<evidence type="ECO:0000313" key="4">
    <source>
        <dbReference type="EMBL" id="WAR25743.1"/>
    </source>
</evidence>
<keyword evidence="2" id="KW-1133">Transmembrane helix</keyword>
<keyword evidence="2" id="KW-0472">Membrane</keyword>
<feature type="region of interest" description="Disordered" evidence="1">
    <location>
        <begin position="393"/>
        <end position="413"/>
    </location>
</feature>
<protein>
    <recommendedName>
        <fullName evidence="6">WSC domain-containing protein</fullName>
    </recommendedName>
</protein>
<feature type="compositionally biased region" description="Basic and acidic residues" evidence="1">
    <location>
        <begin position="262"/>
        <end position="287"/>
    </location>
</feature>
<feature type="transmembrane region" description="Helical" evidence="2">
    <location>
        <begin position="302"/>
        <end position="326"/>
    </location>
</feature>
<sequence>MKLEEFSATVICCMIICFLCSEAKDTICTREYTITDQLTFTVEKTCEWTIKASDSSVILLLTATRLVNNVQLCDTGDIIKVMEDIGGEVATLLQINCSRSYSTERVFSSTAKVKVTARGTAAVVNMTWTEYKKQQFTTSHEDTTWLDAQVGCAVEGGTIVTDENYWLASQSPLRTKCYCLDDRHGFLTLEGYCSYPCPGSLGQMCGGPNTITVYNSEKGDVITSISTIHNDETEGVSKSTIHIDKTEGVSKSTIHIDKTEGVSKSTIHNDETEDASKSTIHIDKTEGAGDDQQGGHPDGNKVALYVPVTVTMCVIVAVAIFIAICLRRKRKQKKAKGKVDEHSYSNTTTEHQAINSLQSHTERELGEYTALYKPQGSVANAKSQDYAVLHQQLEPAHSPDDTEYTEVNPYVNG</sequence>
<keyword evidence="2" id="KW-0812">Transmembrane</keyword>
<proteinExistence type="predicted"/>
<evidence type="ECO:0000256" key="3">
    <source>
        <dbReference type="SAM" id="SignalP"/>
    </source>
</evidence>
<keyword evidence="5" id="KW-1185">Reference proteome</keyword>
<reference evidence="4" key="1">
    <citation type="submission" date="2022-11" db="EMBL/GenBank/DDBJ databases">
        <title>Centuries of genome instability and evolution in soft-shell clam transmissible cancer (bioRxiv).</title>
        <authorList>
            <person name="Hart S.F.M."/>
            <person name="Yonemitsu M.A."/>
            <person name="Giersch R.M."/>
            <person name="Beal B.F."/>
            <person name="Arriagada G."/>
            <person name="Davis B.W."/>
            <person name="Ostrander E.A."/>
            <person name="Goff S.P."/>
            <person name="Metzger M.J."/>
        </authorList>
    </citation>
    <scope>NUCLEOTIDE SEQUENCE</scope>
    <source>
        <strain evidence="4">MELC-2E11</strain>
        <tissue evidence="4">Siphon/mantle</tissue>
    </source>
</reference>
<feature type="signal peptide" evidence="3">
    <location>
        <begin position="1"/>
        <end position="23"/>
    </location>
</feature>
<keyword evidence="3" id="KW-0732">Signal</keyword>
<organism evidence="4 5">
    <name type="scientific">Mya arenaria</name>
    <name type="common">Soft-shell clam</name>
    <dbReference type="NCBI Taxonomy" id="6604"/>
    <lineage>
        <taxon>Eukaryota</taxon>
        <taxon>Metazoa</taxon>
        <taxon>Spiralia</taxon>
        <taxon>Lophotrochozoa</taxon>
        <taxon>Mollusca</taxon>
        <taxon>Bivalvia</taxon>
        <taxon>Autobranchia</taxon>
        <taxon>Heteroconchia</taxon>
        <taxon>Euheterodonta</taxon>
        <taxon>Imparidentia</taxon>
        <taxon>Neoheterodontei</taxon>
        <taxon>Myida</taxon>
        <taxon>Myoidea</taxon>
        <taxon>Myidae</taxon>
        <taxon>Mya</taxon>
    </lineage>
</organism>
<feature type="region of interest" description="Disordered" evidence="1">
    <location>
        <begin position="262"/>
        <end position="297"/>
    </location>
</feature>
<evidence type="ECO:0000256" key="2">
    <source>
        <dbReference type="SAM" id="Phobius"/>
    </source>
</evidence>
<evidence type="ECO:0008006" key="6">
    <source>
        <dbReference type="Google" id="ProtNLM"/>
    </source>
</evidence>
<name>A0ABY7FU50_MYAAR</name>
<dbReference type="EMBL" id="CP111025">
    <property type="protein sequence ID" value="WAR25743.1"/>
    <property type="molecule type" value="Genomic_DNA"/>
</dbReference>
<dbReference type="Proteomes" id="UP001164746">
    <property type="component" value="Chromosome 14"/>
</dbReference>
<gene>
    <name evidence="4" type="ORF">MAR_011447</name>
</gene>